<evidence type="ECO:0000256" key="6">
    <source>
        <dbReference type="ARBA" id="ARBA00040849"/>
    </source>
</evidence>
<feature type="compositionally biased region" description="Low complexity" evidence="7">
    <location>
        <begin position="147"/>
        <end position="156"/>
    </location>
</feature>
<dbReference type="InterPro" id="IPR022728">
    <property type="entry name" value="Period_circadian-like_C"/>
</dbReference>
<feature type="compositionally biased region" description="Polar residues" evidence="7">
    <location>
        <begin position="112"/>
        <end position="131"/>
    </location>
</feature>
<dbReference type="GO" id="GO:0001222">
    <property type="term" value="F:transcription corepressor binding"/>
    <property type="evidence" value="ECO:0007669"/>
    <property type="project" value="TreeGrafter"/>
</dbReference>
<dbReference type="GO" id="GO:0000976">
    <property type="term" value="F:transcription cis-regulatory region binding"/>
    <property type="evidence" value="ECO:0007669"/>
    <property type="project" value="TreeGrafter"/>
</dbReference>
<keyword evidence="5" id="KW-0539">Nucleus</keyword>
<dbReference type="CDD" id="cd00130">
    <property type="entry name" value="PAS"/>
    <property type="match status" value="1"/>
</dbReference>
<feature type="region of interest" description="Disordered" evidence="7">
    <location>
        <begin position="938"/>
        <end position="957"/>
    </location>
</feature>
<dbReference type="GO" id="GO:0000122">
    <property type="term" value="P:negative regulation of transcription by RNA polymerase II"/>
    <property type="evidence" value="ECO:0007669"/>
    <property type="project" value="TreeGrafter"/>
</dbReference>
<dbReference type="EMBL" id="FZQP02000002">
    <property type="protein sequence ID" value="VVC86275.1"/>
    <property type="molecule type" value="Genomic_DNA"/>
</dbReference>
<feature type="compositionally biased region" description="Basic and acidic residues" evidence="7">
    <location>
        <begin position="75"/>
        <end position="94"/>
    </location>
</feature>
<name>A0A5E4PKQ4_9NEOP</name>
<evidence type="ECO:0000256" key="1">
    <source>
        <dbReference type="ARBA" id="ARBA00004123"/>
    </source>
</evidence>
<sequence length="988" mass="111515">MDTLDDSEKNAKISDSAYSNSCTDSQERSNSSHSTHCGSHSSGSSGYGGEPTKSGYSTNNLSQPPEKKRKINKKKTAECEKLKSKKKDPSPPKFEIEVTLKEQEANGAIEASKTQMSEFGSNVENVDSSTEPEPPNCANATNDNKKSSSNIPSSTSMDSIPFNAECFSCVMSMQDGVVMHTTPGITSTLGYPKDFWVGRPFIEFLHQWDRKTFESELNDLVAENVNSTKKKGNGDMTTTVVCRLRFYKALSAGFEIRETIATFTPFLLKLSFRKICDEEGEVWYLLVQATPFISAFKVTKAVAFVLRHSSTGEIKYIDTESVPYLGYSPQDIVNKDAIAMYHPYDLEYLLHVMMTQNGDYVKLETEWSSFFNPWSRKLEFIIGKHLILEGPTNPDVFQSPKPEVQNQFPEDDDNKAKSLRENIIKILNEPTTKSEDLAKQEIAIRCQKVASIIESLNEKAPNVDKEIWIDIQEPENVNYFCLGAYLLTPTVLSARRAPKLKYFNRWLEHCVEEEIAEAEPNYGEANLENSNKTNGELASVEEQSEASKMADFFKSSVTLIPNNHGHADYKPTRLSENILEKHDSIMEMDLVKKHREIPKENRKKYSKEVRLKQKEHLARCNATFTPATAGLLADLQSNGLKRTSKFCEESDGVNYLYSIAKQPRRDGTGTSSPRLYVNLPNSDVTTSVPPNKQNSANQFSFEVGFPQQMSPLGPNVATQVPFMSPGPYFNGTHAHLYEEMQQEKNHPSTSKQPLPLPTDNYQEACKLIIPPKTSKSIFSSEWRKKRTKLQARANNINESSGDSISSANVSNLVSRTTRKIRLPTAGRMQIRLMMNLGFLHFPLTYIRKSTISSLQTNRQTINKVAMKKIDPPWLDDVCLTPEIIYKYQVKTRSLAEVLAEDKKKLEALEQPSLVNEQLSQLYYELKLEGLPEKLTLEEGITSSSSSGDDTTSNTEKTLPCHHQQNMCVMKMIINYDCMIRNHYLLIIF</sequence>
<dbReference type="PROSITE" id="PS50112">
    <property type="entry name" value="PAS"/>
    <property type="match status" value="2"/>
</dbReference>
<accession>A0A5E4PKQ4</accession>
<proteinExistence type="predicted"/>
<dbReference type="Proteomes" id="UP000324832">
    <property type="component" value="Unassembled WGS sequence"/>
</dbReference>
<dbReference type="GO" id="GO:0005737">
    <property type="term" value="C:cytoplasm"/>
    <property type="evidence" value="ECO:0007669"/>
    <property type="project" value="TreeGrafter"/>
</dbReference>
<evidence type="ECO:0000256" key="5">
    <source>
        <dbReference type="ARBA" id="ARBA00023242"/>
    </source>
</evidence>
<evidence type="ECO:0000256" key="3">
    <source>
        <dbReference type="ARBA" id="ARBA00022737"/>
    </source>
</evidence>
<dbReference type="AlphaFoldDB" id="A0A5E4PKQ4"/>
<feature type="domain" description="PAS" evidence="8">
    <location>
        <begin position="175"/>
        <end position="224"/>
    </location>
</feature>
<dbReference type="Gene3D" id="3.30.450.20">
    <property type="entry name" value="PAS domain"/>
    <property type="match status" value="3"/>
</dbReference>
<feature type="domain" description="PAS" evidence="8">
    <location>
        <begin position="305"/>
        <end position="349"/>
    </location>
</feature>
<organism evidence="9 10">
    <name type="scientific">Leptidea sinapis</name>
    <dbReference type="NCBI Taxonomy" id="189913"/>
    <lineage>
        <taxon>Eukaryota</taxon>
        <taxon>Metazoa</taxon>
        <taxon>Ecdysozoa</taxon>
        <taxon>Arthropoda</taxon>
        <taxon>Hexapoda</taxon>
        <taxon>Insecta</taxon>
        <taxon>Pterygota</taxon>
        <taxon>Neoptera</taxon>
        <taxon>Endopterygota</taxon>
        <taxon>Lepidoptera</taxon>
        <taxon>Glossata</taxon>
        <taxon>Ditrysia</taxon>
        <taxon>Papilionoidea</taxon>
        <taxon>Pieridae</taxon>
        <taxon>Dismorphiinae</taxon>
        <taxon>Leptidea</taxon>
    </lineage>
</organism>
<dbReference type="GO" id="GO:0032922">
    <property type="term" value="P:circadian regulation of gene expression"/>
    <property type="evidence" value="ECO:0007669"/>
    <property type="project" value="TreeGrafter"/>
</dbReference>
<evidence type="ECO:0000313" key="9">
    <source>
        <dbReference type="EMBL" id="VVC86275.1"/>
    </source>
</evidence>
<evidence type="ECO:0000256" key="4">
    <source>
        <dbReference type="ARBA" id="ARBA00023108"/>
    </source>
</evidence>
<feature type="region of interest" description="Disordered" evidence="7">
    <location>
        <begin position="112"/>
        <end position="156"/>
    </location>
</feature>
<dbReference type="SUPFAM" id="SSF55785">
    <property type="entry name" value="PYP-like sensor domain (PAS domain)"/>
    <property type="match status" value="2"/>
</dbReference>
<gene>
    <name evidence="9" type="ORF">LSINAPIS_LOCUS128</name>
</gene>
<evidence type="ECO:0000256" key="2">
    <source>
        <dbReference type="ARBA" id="ARBA00022553"/>
    </source>
</evidence>
<dbReference type="SMART" id="SM00091">
    <property type="entry name" value="PAS"/>
    <property type="match status" value="2"/>
</dbReference>
<reference evidence="9 10" key="1">
    <citation type="submission" date="2017-07" db="EMBL/GenBank/DDBJ databases">
        <authorList>
            <person name="Talla V."/>
            <person name="Backstrom N."/>
        </authorList>
    </citation>
    <scope>NUCLEOTIDE SEQUENCE [LARGE SCALE GENOMIC DNA]</scope>
</reference>
<keyword evidence="10" id="KW-1185">Reference proteome</keyword>
<feature type="compositionally biased region" description="Low complexity" evidence="7">
    <location>
        <begin position="29"/>
        <end position="44"/>
    </location>
</feature>
<evidence type="ECO:0000313" key="10">
    <source>
        <dbReference type="Proteomes" id="UP000324832"/>
    </source>
</evidence>
<feature type="compositionally biased region" description="Polar residues" evidence="7">
    <location>
        <begin position="54"/>
        <end position="63"/>
    </location>
</feature>
<dbReference type="InterPro" id="IPR035965">
    <property type="entry name" value="PAS-like_dom_sf"/>
</dbReference>
<feature type="region of interest" description="Disordered" evidence="7">
    <location>
        <begin position="1"/>
        <end position="94"/>
    </location>
</feature>
<dbReference type="PANTHER" id="PTHR11269:SF16">
    <property type="entry name" value="PERIOD CIRCADIAN PROTEIN"/>
    <property type="match status" value="1"/>
</dbReference>
<feature type="compositionally biased region" description="Basic and acidic residues" evidence="7">
    <location>
        <begin position="1"/>
        <end position="12"/>
    </location>
</feature>
<evidence type="ECO:0000256" key="7">
    <source>
        <dbReference type="SAM" id="MobiDB-lite"/>
    </source>
</evidence>
<dbReference type="PANTHER" id="PTHR11269">
    <property type="entry name" value="PERIOD CIRCADIAN PROTEIN"/>
    <property type="match status" value="1"/>
</dbReference>
<dbReference type="GO" id="GO:0043153">
    <property type="term" value="P:entrainment of circadian clock by photoperiod"/>
    <property type="evidence" value="ECO:0007669"/>
    <property type="project" value="TreeGrafter"/>
</dbReference>
<comment type="subcellular location">
    <subcellularLocation>
        <location evidence="1">Nucleus</location>
    </subcellularLocation>
</comment>
<keyword evidence="3" id="KW-0677">Repeat</keyword>
<keyword evidence="2" id="KW-0597">Phosphoprotein</keyword>
<dbReference type="InterPro" id="IPR050760">
    <property type="entry name" value="Period_circadian_regulator"/>
</dbReference>
<protein>
    <recommendedName>
        <fullName evidence="6">Period circadian protein</fullName>
    </recommendedName>
</protein>
<keyword evidence="4" id="KW-0090">Biological rhythms</keyword>
<evidence type="ECO:0000259" key="8">
    <source>
        <dbReference type="PROSITE" id="PS50112"/>
    </source>
</evidence>
<dbReference type="InterPro" id="IPR000014">
    <property type="entry name" value="PAS"/>
</dbReference>
<dbReference type="Pfam" id="PF12114">
    <property type="entry name" value="Period_C"/>
    <property type="match status" value="1"/>
</dbReference>
<dbReference type="GO" id="GO:0005634">
    <property type="term" value="C:nucleus"/>
    <property type="evidence" value="ECO:0007669"/>
    <property type="project" value="UniProtKB-SubCell"/>
</dbReference>
<feature type="compositionally biased region" description="Low complexity" evidence="7">
    <location>
        <begin position="938"/>
        <end position="952"/>
    </location>
</feature>